<dbReference type="InterPro" id="IPR033749">
    <property type="entry name" value="Polyprenyl_synt_CS"/>
</dbReference>
<dbReference type="SFLD" id="SFLDG01017">
    <property type="entry name" value="Polyprenyl_Transferase_Like"/>
    <property type="match status" value="1"/>
</dbReference>
<dbReference type="PANTHER" id="PTHR12001:SF85">
    <property type="entry name" value="SHORT CHAIN ISOPRENYL DIPHOSPHATE SYNTHASE"/>
    <property type="match status" value="1"/>
</dbReference>
<sequence>MPRSIDDVPGCVVAHLNEFFMARQSAMKAISPVADEAMTALTDFTINGGKRIRPTFAWLGWMGSLQLTLSDAAEHPEADAVMHAVSSLELLQSCALIHDDIIDSSATRRGMPTVHEHFKQSHSAQAWHGRGENYGNAVAILIGDLALSWADDMFMEAALPPAQRDRAWQPWQDMRTEVVCGQIMDVTAEAQGDGSLRTAERVNRYKTAAYTVERPLHIGAALAGAPQDTVTALRTFGRDIGVAFQLRDDQLGVFGDPEITGKPSGDDLREGKRTTLLALTLDNVSESDRETVESSLGQSLSEQDVDHLRTIIKKSGAYDRIEKQIDDLVTSAVHALADARLSDDAHRALRSMAISSTERRR</sequence>
<organism evidence="8 9">
    <name type="scientific">Corynebacterium kroppenstedtii</name>
    <dbReference type="NCBI Taxonomy" id="161879"/>
    <lineage>
        <taxon>Bacteria</taxon>
        <taxon>Bacillati</taxon>
        <taxon>Actinomycetota</taxon>
        <taxon>Actinomycetes</taxon>
        <taxon>Mycobacteriales</taxon>
        <taxon>Corynebacteriaceae</taxon>
        <taxon>Corynebacterium</taxon>
    </lineage>
</organism>
<evidence type="ECO:0000256" key="1">
    <source>
        <dbReference type="ARBA" id="ARBA00001946"/>
    </source>
</evidence>
<dbReference type="GO" id="GO:0046872">
    <property type="term" value="F:metal ion binding"/>
    <property type="evidence" value="ECO:0007669"/>
    <property type="project" value="UniProtKB-KW"/>
</dbReference>
<evidence type="ECO:0000256" key="5">
    <source>
        <dbReference type="ARBA" id="ARBA00022723"/>
    </source>
</evidence>
<dbReference type="PANTHER" id="PTHR12001">
    <property type="entry name" value="GERANYLGERANYL PYROPHOSPHATE SYNTHASE"/>
    <property type="match status" value="1"/>
</dbReference>
<dbReference type="Proteomes" id="UP000249432">
    <property type="component" value="Unassembled WGS sequence"/>
</dbReference>
<protein>
    <submittedName>
        <fullName evidence="8">Geranylgeranyl pyrophosphate synthase</fullName>
    </submittedName>
</protein>
<proteinExistence type="inferred from homology"/>
<dbReference type="RefSeq" id="WP_303734663.1">
    <property type="nucleotide sequence ID" value="NZ_CAKZHK010000008.1"/>
</dbReference>
<dbReference type="GO" id="GO:0004659">
    <property type="term" value="F:prenyltransferase activity"/>
    <property type="evidence" value="ECO:0007669"/>
    <property type="project" value="InterPro"/>
</dbReference>
<keyword evidence="5" id="KW-0479">Metal-binding</keyword>
<comment type="cofactor">
    <cofactor evidence="1">
        <name>Mg(2+)</name>
        <dbReference type="ChEBI" id="CHEBI:18420"/>
    </cofactor>
</comment>
<comment type="pathway">
    <text evidence="2">Isoprenoid biosynthesis.</text>
</comment>
<keyword evidence="4 7" id="KW-0808">Transferase</keyword>
<gene>
    <name evidence="8" type="ORF">DI525_04910</name>
</gene>
<evidence type="ECO:0000313" key="8">
    <source>
        <dbReference type="EMBL" id="PZR05163.1"/>
    </source>
</evidence>
<dbReference type="EMBL" id="QFRA01000008">
    <property type="protein sequence ID" value="PZR05163.1"/>
    <property type="molecule type" value="Genomic_DNA"/>
</dbReference>
<dbReference type="Pfam" id="PF00348">
    <property type="entry name" value="polyprenyl_synt"/>
    <property type="match status" value="1"/>
</dbReference>
<comment type="caution">
    <text evidence="8">The sequence shown here is derived from an EMBL/GenBank/DDBJ whole genome shotgun (WGS) entry which is preliminary data.</text>
</comment>
<reference evidence="8 9" key="1">
    <citation type="submission" date="2017-08" db="EMBL/GenBank/DDBJ databases">
        <title>Infants hospitalized years apart are colonized by the same room-sourced microbial strains.</title>
        <authorList>
            <person name="Brooks B."/>
            <person name="Olm M.R."/>
            <person name="Firek B.A."/>
            <person name="Baker R."/>
            <person name="Thomas B.C."/>
            <person name="Morowitz M.J."/>
            <person name="Banfield J.F."/>
        </authorList>
    </citation>
    <scope>NUCLEOTIDE SEQUENCE [LARGE SCALE GENOMIC DNA]</scope>
    <source>
        <strain evidence="8">S2_003_000_R1_3</strain>
    </source>
</reference>
<comment type="similarity">
    <text evidence="3 7">Belongs to the FPP/GGPP synthase family.</text>
</comment>
<dbReference type="SUPFAM" id="SSF48576">
    <property type="entry name" value="Terpenoid synthases"/>
    <property type="match status" value="1"/>
</dbReference>
<dbReference type="GO" id="GO:0008299">
    <property type="term" value="P:isoprenoid biosynthetic process"/>
    <property type="evidence" value="ECO:0007669"/>
    <property type="project" value="InterPro"/>
</dbReference>
<dbReference type="InterPro" id="IPR008949">
    <property type="entry name" value="Isoprenoid_synthase_dom_sf"/>
</dbReference>
<evidence type="ECO:0000256" key="2">
    <source>
        <dbReference type="ARBA" id="ARBA00005128"/>
    </source>
</evidence>
<dbReference type="CDD" id="cd00685">
    <property type="entry name" value="Trans_IPPS_HT"/>
    <property type="match status" value="1"/>
</dbReference>
<evidence type="ECO:0000256" key="4">
    <source>
        <dbReference type="ARBA" id="ARBA00022679"/>
    </source>
</evidence>
<evidence type="ECO:0000256" key="7">
    <source>
        <dbReference type="RuleBase" id="RU004466"/>
    </source>
</evidence>
<dbReference type="AlphaFoldDB" id="A0A2W5SWM5"/>
<evidence type="ECO:0000256" key="3">
    <source>
        <dbReference type="ARBA" id="ARBA00006706"/>
    </source>
</evidence>
<dbReference type="PROSITE" id="PS00723">
    <property type="entry name" value="POLYPRENYL_SYNTHASE_1"/>
    <property type="match status" value="1"/>
</dbReference>
<accession>A0A2W5SWM5</accession>
<dbReference type="InterPro" id="IPR000092">
    <property type="entry name" value="Polyprenyl_synt"/>
</dbReference>
<evidence type="ECO:0000313" key="9">
    <source>
        <dbReference type="Proteomes" id="UP000249432"/>
    </source>
</evidence>
<name>A0A2W5SWM5_9CORY</name>
<dbReference type="Gene3D" id="1.10.600.10">
    <property type="entry name" value="Farnesyl Diphosphate Synthase"/>
    <property type="match status" value="1"/>
</dbReference>
<dbReference type="SFLD" id="SFLDS00005">
    <property type="entry name" value="Isoprenoid_Synthase_Type_I"/>
    <property type="match status" value="1"/>
</dbReference>
<evidence type="ECO:0000256" key="6">
    <source>
        <dbReference type="ARBA" id="ARBA00022842"/>
    </source>
</evidence>
<keyword evidence="6" id="KW-0460">Magnesium</keyword>